<dbReference type="WBParaSite" id="JU765_v2.g4934.t1">
    <property type="protein sequence ID" value="JU765_v2.g4934.t1"/>
    <property type="gene ID" value="JU765_v2.g4934"/>
</dbReference>
<organism evidence="1 2">
    <name type="scientific">Panagrolaimus sp. JU765</name>
    <dbReference type="NCBI Taxonomy" id="591449"/>
    <lineage>
        <taxon>Eukaryota</taxon>
        <taxon>Metazoa</taxon>
        <taxon>Ecdysozoa</taxon>
        <taxon>Nematoda</taxon>
        <taxon>Chromadorea</taxon>
        <taxon>Rhabditida</taxon>
        <taxon>Tylenchina</taxon>
        <taxon>Panagrolaimomorpha</taxon>
        <taxon>Panagrolaimoidea</taxon>
        <taxon>Panagrolaimidae</taxon>
        <taxon>Panagrolaimus</taxon>
    </lineage>
</organism>
<evidence type="ECO:0000313" key="1">
    <source>
        <dbReference type="Proteomes" id="UP000887576"/>
    </source>
</evidence>
<dbReference type="Proteomes" id="UP000887576">
    <property type="component" value="Unplaced"/>
</dbReference>
<name>A0AC34RA54_9BILA</name>
<accession>A0AC34RA54</accession>
<proteinExistence type="predicted"/>
<protein>
    <submittedName>
        <fullName evidence="2">C2H2-type domain-containing protein</fullName>
    </submittedName>
</protein>
<evidence type="ECO:0000313" key="2">
    <source>
        <dbReference type="WBParaSite" id="JU765_v2.g4934.t1"/>
    </source>
</evidence>
<reference evidence="2" key="1">
    <citation type="submission" date="2022-11" db="UniProtKB">
        <authorList>
            <consortium name="WormBaseParasite"/>
        </authorList>
    </citation>
    <scope>IDENTIFICATION</scope>
</reference>
<sequence>MLQNVKINFLDDSGILISANSVSPEPVSIEEQFRSQLLNSLDKSSFFMNDNGHDNATCMSLAKLKSGRIEEVLEEHSGSKIMVGDKTNLLLNGLAHLSQQQLFEFCAASLAGNKDMLKQYEELQRNISPPDLQSVDTEKLIKNKWKEALERDSFKQDKPEVKCPVEECDFKGNCTPSVLLHLFDVHKDSEKGGYLNCDTCGGCFKDLLEFRRHRCSSEFSATRPHSTAPSKCDTEYEFPRQSESAPTLPNWTADNSFQLRNAEQQLNDLETTTAASSTYDGDNDDNVNSLPEPPLLLNEILEKQPISNGNNVLDLSAKNVSTNNQIPHLLANGSFLSGLNAGGMVPPFAVSNSFDVPFSSSPLTPIVPSTSLVNDDDWESMMEISNTDENEKIRQLVGDKAAPPTDPNQCLLCRRVLSCKSALQMHYRTHTGERPFKCKICQRAFTTKGNLKTHMGVHRSKHSMRTISGSLQQCPICAKKFLNAAQLSQHMVNHQRPGLPSASPGNAPFLFPGILGFSSFSNSALPLNLSPRFKEPPKTTPKLEPYDVMFAKKSSNDQQRGSSEDAKEEKTPLTPVVKKESTDVIVNGSNPLKHKLETGKPSSSSSNASSSSENSPAKQPKLSTGDKPLLVMEDEGTTENGVTNDNPLDAIQKMWKETEPNPPQRQPVTLSKHQCGVCFKHFSSSSALQIHMRTHTGDKPFKCNVCGRAFTTRGNLKVHMGTHSYSQSPSRRGRRIFDFTPELVARQQMLNQMTANNVVASAASTPPFGFPINFSPILAAALAAQQAQAQSCLPLNKESSEKSDDLSNGRNSIESMFWMLRGSNNCLICRKSCNSAQEMEKHLKVHLNGNPTDNNTNAIQLKSE</sequence>